<evidence type="ECO:0000256" key="6">
    <source>
        <dbReference type="ARBA" id="ARBA00023102"/>
    </source>
</evidence>
<comment type="catalytic activity">
    <reaction evidence="7">
        <text>L-histidinol phosphate + H2O = L-histidinol + phosphate</text>
        <dbReference type="Rhea" id="RHEA:14465"/>
        <dbReference type="ChEBI" id="CHEBI:15377"/>
        <dbReference type="ChEBI" id="CHEBI:43474"/>
        <dbReference type="ChEBI" id="CHEBI:57699"/>
        <dbReference type="ChEBI" id="CHEBI:57980"/>
        <dbReference type="EC" id="3.1.3.15"/>
    </reaction>
</comment>
<keyword evidence="4" id="KW-0028">Amino-acid biosynthesis</keyword>
<evidence type="ECO:0000256" key="3">
    <source>
        <dbReference type="ARBA" id="ARBA00013085"/>
    </source>
</evidence>
<dbReference type="InterPro" id="IPR016195">
    <property type="entry name" value="Pol/histidinol_Pase-like"/>
</dbReference>
<dbReference type="SUPFAM" id="SSF89550">
    <property type="entry name" value="PHP domain-like"/>
    <property type="match status" value="1"/>
</dbReference>
<keyword evidence="6" id="KW-0368">Histidine biosynthesis</keyword>
<evidence type="ECO:0000259" key="10">
    <source>
        <dbReference type="Pfam" id="PF20434"/>
    </source>
</evidence>
<dbReference type="Pfam" id="PF20434">
    <property type="entry name" value="BD-FAE"/>
    <property type="match status" value="1"/>
</dbReference>
<dbReference type="SUPFAM" id="SSF53474">
    <property type="entry name" value="alpha/beta-Hydrolases"/>
    <property type="match status" value="1"/>
</dbReference>
<dbReference type="InterPro" id="IPR010140">
    <property type="entry name" value="Histidinol_P_phosphatase_HisJ"/>
</dbReference>
<sequence length="709" mass="77925">MLLRCTIFASALLFTALLTVSCKVEVEAPTGYDTICTDNISSLVNSSMRWTAVYGKSESSCTALKDPDDSAYSEYYADSSCQQKINYSQQSFESLCYDLVNSNTMEVGNPAKWADTIKQSDTETNWFMSQWAKLKIYAYPQYTLKRPLVKEVVYSTPSDAAGNTCSLTARIYKADMEQTNTPTAVVIHGGGWEERGLQAEVMNDIIATIYTDKGYTVFAPYYRLTATTGTAGCINASGTEILTDIESFYTWLTANASVYKANANNILVHGNSAGAHLAAHLAASHSSNVKNAVLFYGPLDMNFVVAQYRAANGIYSADIGTTGNIFLSQYLKTTNLKLTPDISTDLIRKGTYTDKTLGNVFIVQGSGDTLVKPETALRLCEAKSGSTLSTTAYTYSATDASRACGTNTDKSRLYMIQGANHMMDIYIPCTGEYNSTINKLLFDTYDMNACNNPDAATHALKKDGHVHSQFCPHGSRRPTSEFIDSAVKSGFDEISVTEHAPLPDRYIDDPALFAELNLTEPEIEPYLAHLAELKKVYSGRIRILTGFEIDYLPGREAETLPEMIDYRPEVFENTLIKPLGSVCAVYEAYLKEYRQLVNFAGSLAEKPRLAHPMLIWKFCRAFPLSAAEEAALEDILISDILPDAARSGLSIDFNVAGLDVTACGRAYVSARMVQTCAKLGIPLIYGSDAHAPDKVGRYYNTYTAAVLRR</sequence>
<keyword evidence="12" id="KW-1185">Reference proteome</keyword>
<gene>
    <name evidence="11" type="ORF">CHS0354_018367</name>
</gene>
<organism evidence="11 12">
    <name type="scientific">Potamilus streckersoni</name>
    <dbReference type="NCBI Taxonomy" id="2493646"/>
    <lineage>
        <taxon>Eukaryota</taxon>
        <taxon>Metazoa</taxon>
        <taxon>Spiralia</taxon>
        <taxon>Lophotrochozoa</taxon>
        <taxon>Mollusca</taxon>
        <taxon>Bivalvia</taxon>
        <taxon>Autobranchia</taxon>
        <taxon>Heteroconchia</taxon>
        <taxon>Palaeoheterodonta</taxon>
        <taxon>Unionida</taxon>
        <taxon>Unionoidea</taxon>
        <taxon>Unionidae</taxon>
        <taxon>Ambleminae</taxon>
        <taxon>Lampsilini</taxon>
        <taxon>Potamilus</taxon>
    </lineage>
</organism>
<comment type="pathway">
    <text evidence="1">Amino-acid biosynthesis; L-histidine biosynthesis; L-histidine from 5-phospho-alpha-D-ribose 1-diphosphate: step 8/9.</text>
</comment>
<dbReference type="Gene3D" id="3.20.20.140">
    <property type="entry name" value="Metal-dependent hydrolases"/>
    <property type="match status" value="1"/>
</dbReference>
<dbReference type="Gene3D" id="3.40.50.1820">
    <property type="entry name" value="alpha/beta hydrolase"/>
    <property type="match status" value="1"/>
</dbReference>
<accession>A0AAE0TBM5</accession>
<evidence type="ECO:0000313" key="12">
    <source>
        <dbReference type="Proteomes" id="UP001195483"/>
    </source>
</evidence>
<dbReference type="EMBL" id="JAEAOA010001141">
    <property type="protein sequence ID" value="KAK3606773.1"/>
    <property type="molecule type" value="Genomic_DNA"/>
</dbReference>
<dbReference type="Proteomes" id="UP001195483">
    <property type="component" value="Unassembled WGS sequence"/>
</dbReference>
<reference evidence="11" key="1">
    <citation type="journal article" date="2021" name="Genome Biol. Evol.">
        <title>A High-Quality Reference Genome for a Parasitic Bivalve with Doubly Uniparental Inheritance (Bivalvia: Unionida).</title>
        <authorList>
            <person name="Smith C.H."/>
        </authorList>
    </citation>
    <scope>NUCLEOTIDE SEQUENCE</scope>
    <source>
        <strain evidence="11">CHS0354</strain>
    </source>
</reference>
<dbReference type="PANTHER" id="PTHR21039">
    <property type="entry name" value="HISTIDINOL PHOSPHATASE-RELATED"/>
    <property type="match status" value="1"/>
</dbReference>
<dbReference type="Pfam" id="PF02811">
    <property type="entry name" value="PHP"/>
    <property type="match status" value="1"/>
</dbReference>
<dbReference type="CDD" id="cd12110">
    <property type="entry name" value="PHP_HisPPase_Hisj_like"/>
    <property type="match status" value="1"/>
</dbReference>
<proteinExistence type="inferred from homology"/>
<feature type="signal peptide" evidence="8">
    <location>
        <begin position="1"/>
        <end position="22"/>
    </location>
</feature>
<protein>
    <recommendedName>
        <fullName evidence="3">histidinol-phosphatase</fullName>
        <ecNumber evidence="3">3.1.3.15</ecNumber>
    </recommendedName>
</protein>
<comment type="caution">
    <text evidence="11">The sequence shown here is derived from an EMBL/GenBank/DDBJ whole genome shotgun (WGS) entry which is preliminary data.</text>
</comment>
<name>A0AAE0TBM5_9BIVA</name>
<feature type="domain" description="BD-FAE-like" evidence="10">
    <location>
        <begin position="171"/>
        <end position="379"/>
    </location>
</feature>
<evidence type="ECO:0000256" key="1">
    <source>
        <dbReference type="ARBA" id="ARBA00004970"/>
    </source>
</evidence>
<dbReference type="PANTHER" id="PTHR21039:SF0">
    <property type="entry name" value="HISTIDINOL-PHOSPHATASE"/>
    <property type="match status" value="1"/>
</dbReference>
<feature type="domain" description="PHP" evidence="9">
    <location>
        <begin position="463"/>
        <end position="560"/>
    </location>
</feature>
<keyword evidence="8" id="KW-0732">Signal</keyword>
<evidence type="ECO:0000313" key="11">
    <source>
        <dbReference type="EMBL" id="KAK3606773.1"/>
    </source>
</evidence>
<evidence type="ECO:0000256" key="5">
    <source>
        <dbReference type="ARBA" id="ARBA00022801"/>
    </source>
</evidence>
<dbReference type="InterPro" id="IPR004013">
    <property type="entry name" value="PHP_dom"/>
</dbReference>
<dbReference type="GO" id="GO:0004401">
    <property type="term" value="F:histidinol-phosphatase activity"/>
    <property type="evidence" value="ECO:0007669"/>
    <property type="project" value="UniProtKB-EC"/>
</dbReference>
<dbReference type="AlphaFoldDB" id="A0AAE0TBM5"/>
<dbReference type="EC" id="3.1.3.15" evidence="3"/>
<evidence type="ECO:0000259" key="9">
    <source>
        <dbReference type="Pfam" id="PF02811"/>
    </source>
</evidence>
<reference evidence="11" key="2">
    <citation type="journal article" date="2021" name="Genome Biol. Evol.">
        <title>Developing a high-quality reference genome for a parasitic bivalve with doubly uniparental inheritance (Bivalvia: Unionida).</title>
        <authorList>
            <person name="Smith C.H."/>
        </authorList>
    </citation>
    <scope>NUCLEOTIDE SEQUENCE</scope>
    <source>
        <strain evidence="11">CHS0354</strain>
        <tissue evidence="11">Mantle</tissue>
    </source>
</reference>
<dbReference type="GO" id="GO:0000105">
    <property type="term" value="P:L-histidine biosynthetic process"/>
    <property type="evidence" value="ECO:0007669"/>
    <property type="project" value="UniProtKB-KW"/>
</dbReference>
<dbReference type="InterPro" id="IPR049492">
    <property type="entry name" value="BD-FAE-like_dom"/>
</dbReference>
<evidence type="ECO:0000256" key="7">
    <source>
        <dbReference type="ARBA" id="ARBA00049158"/>
    </source>
</evidence>
<dbReference type="InterPro" id="IPR029058">
    <property type="entry name" value="AB_hydrolase_fold"/>
</dbReference>
<evidence type="ECO:0000256" key="2">
    <source>
        <dbReference type="ARBA" id="ARBA00009152"/>
    </source>
</evidence>
<reference evidence="11" key="3">
    <citation type="submission" date="2023-05" db="EMBL/GenBank/DDBJ databases">
        <authorList>
            <person name="Smith C.H."/>
        </authorList>
    </citation>
    <scope>NUCLEOTIDE SEQUENCE</scope>
    <source>
        <strain evidence="11">CHS0354</strain>
        <tissue evidence="11">Mantle</tissue>
    </source>
</reference>
<dbReference type="Pfam" id="PF13263">
    <property type="entry name" value="PHP_C"/>
    <property type="match status" value="1"/>
</dbReference>
<comment type="similarity">
    <text evidence="2">Belongs to the PHP hydrolase family. HisK subfamily.</text>
</comment>
<evidence type="ECO:0000256" key="8">
    <source>
        <dbReference type="SAM" id="SignalP"/>
    </source>
</evidence>
<evidence type="ECO:0000256" key="4">
    <source>
        <dbReference type="ARBA" id="ARBA00022605"/>
    </source>
</evidence>
<dbReference type="GO" id="GO:0005737">
    <property type="term" value="C:cytoplasm"/>
    <property type="evidence" value="ECO:0007669"/>
    <property type="project" value="TreeGrafter"/>
</dbReference>
<keyword evidence="5" id="KW-0378">Hydrolase</keyword>
<feature type="chain" id="PRO_5042236703" description="histidinol-phosphatase" evidence="8">
    <location>
        <begin position="23"/>
        <end position="709"/>
    </location>
</feature>
<dbReference type="PROSITE" id="PS51257">
    <property type="entry name" value="PROKAR_LIPOPROTEIN"/>
    <property type="match status" value="1"/>
</dbReference>